<reference evidence="3" key="2">
    <citation type="submission" date="2024-01" db="EMBL/GenBank/DDBJ databases">
        <title>Long-read genome sequencing of X. campestris pv. papavericola.</title>
        <authorList>
            <person name="Hussain R.M.F."/>
            <person name="Greer S."/>
            <person name="Harrison J."/>
            <person name="Grant M."/>
            <person name="Vicente J."/>
            <person name="Studholme D.J."/>
        </authorList>
    </citation>
    <scope>NUCLEOTIDE SEQUENCE</scope>
    <source>
        <strain evidence="3">NCPPB 2970</strain>
    </source>
</reference>
<dbReference type="SUPFAM" id="SSF53067">
    <property type="entry name" value="Actin-like ATPase domain"/>
    <property type="match status" value="1"/>
</dbReference>
<dbReference type="AlphaFoldDB" id="A0AAJ2X0B0"/>
<proteinExistence type="predicted"/>
<dbReference type="InterPro" id="IPR007812">
    <property type="entry name" value="T2SS_protein-GspL"/>
</dbReference>
<name>A0AAJ2X0B0_XANCA</name>
<reference evidence="3" key="1">
    <citation type="submission" date="2021-10" db="EMBL/GenBank/DDBJ databases">
        <authorList>
            <person name="Hussein R."/>
            <person name="Harrison J."/>
            <person name="Studholme D.J."/>
            <person name="Vicente J."/>
            <person name="Grant M."/>
        </authorList>
    </citation>
    <scope>NUCLEOTIDE SEQUENCE</scope>
    <source>
        <strain evidence="3">NCPPB 2970</strain>
    </source>
</reference>
<comment type="caution">
    <text evidence="3">The sequence shown here is derived from an EMBL/GenBank/DDBJ whole genome shotgun (WGS) entry which is preliminary data.</text>
</comment>
<dbReference type="Pfam" id="PF05134">
    <property type="entry name" value="T2SSL"/>
    <property type="match status" value="1"/>
</dbReference>
<keyword evidence="1" id="KW-0472">Membrane</keyword>
<evidence type="ECO:0000256" key="1">
    <source>
        <dbReference type="SAM" id="Phobius"/>
    </source>
</evidence>
<feature type="transmembrane region" description="Helical" evidence="1">
    <location>
        <begin position="225"/>
        <end position="247"/>
    </location>
</feature>
<gene>
    <name evidence="3" type="primary">gspL</name>
    <name evidence="3" type="ORF">LLE72_003065</name>
</gene>
<dbReference type="GO" id="GO:0015627">
    <property type="term" value="C:type II protein secretion system complex"/>
    <property type="evidence" value="ECO:0007669"/>
    <property type="project" value="InterPro"/>
</dbReference>
<sequence>MSTTLLLLPADAGAAATAVHVDAQGHVRVHAAGAAPLTPAARTVLVVPGTQVHLRWLALPGRSPAQSLAAARLQLAEHLASDVSTLHVVIAANAQADGTRLVAAVEQATLQQWLERAAQHGIVPDSVVPECLLLPTVDADAPPTVVQWDGRWLVRGARLACSLEPETAQLVLDAQGHPSPLLPLEDPTQVIAIFARHVEQAPIELRQHAFARATPQRRELTPRRLAWLGVLLLISPLLLLGAQALRYEIGAQLLQRRAVAVQGVQATGAPPVSADAFAAQLAAVIAAVDSVPGAELDMLAYQQAQPVRATLVHDDDAQLQQLLARLRSAGWQVRPASSQAVETRLQTPLELEPPR</sequence>
<dbReference type="InterPro" id="IPR043129">
    <property type="entry name" value="ATPase_NBD"/>
</dbReference>
<feature type="domain" description="GspL cytoplasmic actin-ATPase-like" evidence="2">
    <location>
        <begin position="41"/>
        <end position="175"/>
    </location>
</feature>
<dbReference type="RefSeq" id="WP_228423998.1">
    <property type="nucleotide sequence ID" value="NZ_JAJFNJ020000003.1"/>
</dbReference>
<keyword evidence="1" id="KW-1133">Transmembrane helix</keyword>
<protein>
    <submittedName>
        <fullName evidence="3">Type II secretion system protein GspL</fullName>
    </submittedName>
</protein>
<evidence type="ECO:0000313" key="3">
    <source>
        <dbReference type="EMBL" id="MEC3886767.1"/>
    </source>
</evidence>
<dbReference type="NCBIfam" id="TIGR01709">
    <property type="entry name" value="typeII_sec_gspL"/>
    <property type="match status" value="1"/>
</dbReference>
<dbReference type="Gene3D" id="3.30.420.380">
    <property type="match status" value="1"/>
</dbReference>
<dbReference type="EMBL" id="JAJFNJ020000003">
    <property type="protein sequence ID" value="MEC3886767.1"/>
    <property type="molecule type" value="Genomic_DNA"/>
</dbReference>
<dbReference type="InterPro" id="IPR024230">
    <property type="entry name" value="GspL_cyto_dom"/>
</dbReference>
<evidence type="ECO:0000259" key="2">
    <source>
        <dbReference type="Pfam" id="PF05134"/>
    </source>
</evidence>
<dbReference type="Proteomes" id="UP001297361">
    <property type="component" value="Unassembled WGS sequence"/>
</dbReference>
<accession>A0AAJ2X0B0</accession>
<dbReference type="GO" id="GO:0015628">
    <property type="term" value="P:protein secretion by the type II secretion system"/>
    <property type="evidence" value="ECO:0007669"/>
    <property type="project" value="InterPro"/>
</dbReference>
<dbReference type="CDD" id="cd24017">
    <property type="entry name" value="ASKHA_T2SSL_N"/>
    <property type="match status" value="1"/>
</dbReference>
<evidence type="ECO:0000313" key="4">
    <source>
        <dbReference type="Proteomes" id="UP001297361"/>
    </source>
</evidence>
<organism evidence="3 4">
    <name type="scientific">Xanthomonas campestris pv. papavericola</name>
    <dbReference type="NCBI Taxonomy" id="487881"/>
    <lineage>
        <taxon>Bacteria</taxon>
        <taxon>Pseudomonadati</taxon>
        <taxon>Pseudomonadota</taxon>
        <taxon>Gammaproteobacteria</taxon>
        <taxon>Lysobacterales</taxon>
        <taxon>Lysobacteraceae</taxon>
        <taxon>Xanthomonas</taxon>
    </lineage>
</organism>
<dbReference type="GO" id="GO:0009276">
    <property type="term" value="C:Gram-negative-bacterium-type cell wall"/>
    <property type="evidence" value="ECO:0007669"/>
    <property type="project" value="InterPro"/>
</dbReference>
<keyword evidence="1" id="KW-0812">Transmembrane</keyword>